<organism evidence="3 4">
    <name type="scientific">Paraflavitalea soli</name>
    <dbReference type="NCBI Taxonomy" id="2315862"/>
    <lineage>
        <taxon>Bacteria</taxon>
        <taxon>Pseudomonadati</taxon>
        <taxon>Bacteroidota</taxon>
        <taxon>Chitinophagia</taxon>
        <taxon>Chitinophagales</taxon>
        <taxon>Chitinophagaceae</taxon>
        <taxon>Paraflavitalea</taxon>
    </lineage>
</organism>
<evidence type="ECO:0000313" key="3">
    <source>
        <dbReference type="EMBL" id="AXY73364.1"/>
    </source>
</evidence>
<dbReference type="PANTHER" id="PTHR21064:SF6">
    <property type="entry name" value="AMINOGLYCOSIDE PHOSPHOTRANSFERASE DOMAIN-CONTAINING PROTEIN"/>
    <property type="match status" value="1"/>
</dbReference>
<protein>
    <recommendedName>
        <fullName evidence="2">Aminoglycoside phosphotransferase domain-containing protein</fullName>
    </recommendedName>
</protein>
<dbReference type="PANTHER" id="PTHR21064">
    <property type="entry name" value="AMINOGLYCOSIDE PHOSPHOTRANSFERASE DOMAIN-CONTAINING PROTEIN-RELATED"/>
    <property type="match status" value="1"/>
</dbReference>
<dbReference type="Pfam" id="PF01636">
    <property type="entry name" value="APH"/>
    <property type="match status" value="1"/>
</dbReference>
<dbReference type="AlphaFoldDB" id="A0A3B7MG82"/>
<name>A0A3B7MG82_9BACT</name>
<dbReference type="GO" id="GO:0009088">
    <property type="term" value="P:threonine biosynthetic process"/>
    <property type="evidence" value="ECO:0007669"/>
    <property type="project" value="TreeGrafter"/>
</dbReference>
<proteinExistence type="inferred from homology"/>
<dbReference type="EMBL" id="CP032157">
    <property type="protein sequence ID" value="AXY73364.1"/>
    <property type="molecule type" value="Genomic_DNA"/>
</dbReference>
<dbReference type="OrthoDB" id="241498at2"/>
<reference evidence="3 4" key="1">
    <citation type="submission" date="2018-09" db="EMBL/GenBank/DDBJ databases">
        <title>Genome sequencing of strain 6GH32-13.</title>
        <authorList>
            <person name="Weon H.-Y."/>
            <person name="Heo J."/>
            <person name="Kwon S.-W."/>
        </authorList>
    </citation>
    <scope>NUCLEOTIDE SEQUENCE [LARGE SCALE GENOMIC DNA]</scope>
    <source>
        <strain evidence="3 4">5GH32-13</strain>
    </source>
</reference>
<dbReference type="InterPro" id="IPR011009">
    <property type="entry name" value="Kinase-like_dom_sf"/>
</dbReference>
<evidence type="ECO:0000313" key="4">
    <source>
        <dbReference type="Proteomes" id="UP000263900"/>
    </source>
</evidence>
<dbReference type="SUPFAM" id="SSF56112">
    <property type="entry name" value="Protein kinase-like (PK-like)"/>
    <property type="match status" value="1"/>
</dbReference>
<keyword evidence="4" id="KW-1185">Reference proteome</keyword>
<comment type="similarity">
    <text evidence="1">Belongs to the pseudomonas-type ThrB family.</text>
</comment>
<evidence type="ECO:0000256" key="1">
    <source>
        <dbReference type="ARBA" id="ARBA00038240"/>
    </source>
</evidence>
<dbReference type="Gene3D" id="3.30.200.20">
    <property type="entry name" value="Phosphorylase Kinase, domain 1"/>
    <property type="match status" value="1"/>
</dbReference>
<dbReference type="InterPro" id="IPR050249">
    <property type="entry name" value="Pseudomonas-type_ThrB"/>
</dbReference>
<dbReference type="GO" id="GO:0004413">
    <property type="term" value="F:homoserine kinase activity"/>
    <property type="evidence" value="ECO:0007669"/>
    <property type="project" value="TreeGrafter"/>
</dbReference>
<dbReference type="InterPro" id="IPR002575">
    <property type="entry name" value="Aminoglycoside_PTrfase"/>
</dbReference>
<sequence length="331" mass="37606">MAIFPTQYSTLSAPALGKAIENLYGFSPLICRYLLRGVSDTYKLEGEAQRYIFKIYRDAHRSLEEIKGEVELLNALQEGGAPVSHPIRDLEGGQIQSFEAAEGTRYGVLFSYAAGKPVGVISDEQITNTGRAMARVHDITSTIQLSHARRSYNHQTTLLGPIAALAPAFHELPDEYQYLQDTAAAIIQKLEGLDTSNFAVGYCHFDFLPKNFHIDEQNQVTFFDFDFAGKGYLVNDLMTYWTHFAVDVILGKSTREQSDRAFQVFLSAYRETRPVSAAEEQAIPLLNLGFWVFYLGFHYDQFDDFSTHFFTTRFLKERVALIKKIMDQYCF</sequence>
<dbReference type="KEGG" id="pseg:D3H65_04940"/>
<gene>
    <name evidence="3" type="ORF">D3H65_04940</name>
</gene>
<dbReference type="RefSeq" id="WP_119049202.1">
    <property type="nucleotide sequence ID" value="NZ_CP032157.1"/>
</dbReference>
<accession>A0A3B7MG82</accession>
<evidence type="ECO:0000259" key="2">
    <source>
        <dbReference type="Pfam" id="PF01636"/>
    </source>
</evidence>
<feature type="domain" description="Aminoglycoside phosphotransferase" evidence="2">
    <location>
        <begin position="36"/>
        <end position="271"/>
    </location>
</feature>
<dbReference type="Gene3D" id="3.90.1200.10">
    <property type="match status" value="1"/>
</dbReference>
<dbReference type="Proteomes" id="UP000263900">
    <property type="component" value="Chromosome"/>
</dbReference>